<dbReference type="AlphaFoldDB" id="A0AAD1DAJ7"/>
<protein>
    <submittedName>
        <fullName evidence="1">Uncharacterized protein</fullName>
    </submittedName>
</protein>
<dbReference type="EMBL" id="RBWX01000010">
    <property type="protein sequence ID" value="RKS86388.1"/>
    <property type="molecule type" value="Genomic_DNA"/>
</dbReference>
<accession>A0AAD1DAJ7</accession>
<evidence type="ECO:0000313" key="1">
    <source>
        <dbReference type="EMBL" id="BBE35566.1"/>
    </source>
</evidence>
<name>A0AAD1DAJ7_SPHMI</name>
<proteinExistence type="predicted"/>
<gene>
    <name evidence="2" type="ORF">DFR51_3092</name>
    <name evidence="1" type="ORF">SmB9_32240</name>
</gene>
<dbReference type="Proteomes" id="UP000276029">
    <property type="component" value="Unassembled WGS sequence"/>
</dbReference>
<organism evidence="1 3">
    <name type="scientific">Sphingosinicella microcystinivorans</name>
    <dbReference type="NCBI Taxonomy" id="335406"/>
    <lineage>
        <taxon>Bacteria</taxon>
        <taxon>Pseudomonadati</taxon>
        <taxon>Pseudomonadota</taxon>
        <taxon>Alphaproteobacteria</taxon>
        <taxon>Sphingomonadales</taxon>
        <taxon>Sphingosinicellaceae</taxon>
        <taxon>Sphingosinicella</taxon>
    </lineage>
</organism>
<dbReference type="EMBL" id="AP018711">
    <property type="protein sequence ID" value="BBE35566.1"/>
    <property type="molecule type" value="Genomic_DNA"/>
</dbReference>
<reference evidence="2 4" key="2">
    <citation type="submission" date="2018-10" db="EMBL/GenBank/DDBJ databases">
        <title>Genomic Encyclopedia of Type Strains, Phase IV (KMG-IV): sequencing the most valuable type-strain genomes for metagenomic binning, comparative biology and taxonomic classification.</title>
        <authorList>
            <person name="Goeker M."/>
        </authorList>
    </citation>
    <scope>NUCLEOTIDE SEQUENCE [LARGE SCALE GENOMIC DNA]</scope>
    <source>
        <strain evidence="2 4">DSM 19791</strain>
    </source>
</reference>
<keyword evidence="4" id="KW-1185">Reference proteome</keyword>
<dbReference type="Proteomes" id="UP000275727">
    <property type="component" value="Chromosome"/>
</dbReference>
<evidence type="ECO:0000313" key="3">
    <source>
        <dbReference type="Proteomes" id="UP000275727"/>
    </source>
</evidence>
<evidence type="ECO:0000313" key="4">
    <source>
        <dbReference type="Proteomes" id="UP000276029"/>
    </source>
</evidence>
<reference evidence="1 3" key="1">
    <citation type="submission" date="2018-06" db="EMBL/GenBank/DDBJ databases">
        <title>Complete Genome Sequence of the Microcystin-Degrading Bacterium Sphingosinicella microcystinivorans Strain B-9.</title>
        <authorList>
            <person name="Jin H."/>
            <person name="Nishizawa T."/>
            <person name="Guo Y."/>
            <person name="Nishizawa A."/>
            <person name="Park H."/>
            <person name="Kato H."/>
            <person name="Tsuji K."/>
            <person name="Harada K."/>
        </authorList>
    </citation>
    <scope>NUCLEOTIDE SEQUENCE [LARGE SCALE GENOMIC DNA]</scope>
    <source>
        <strain evidence="1 3">B9</strain>
    </source>
</reference>
<dbReference type="KEGG" id="smic:SmB9_32240"/>
<evidence type="ECO:0000313" key="2">
    <source>
        <dbReference type="EMBL" id="RKS86388.1"/>
    </source>
</evidence>
<sequence>MDVKAAAPTSADVIDFFDYVSSEPRTSRQRGDVERRTAVSRLGMRITDDWPACVPVTEAELDLFEAHFGPLIDELLRSTD</sequence>